<dbReference type="KEGG" id="puo:RZN69_08545"/>
<evidence type="ECO:0000313" key="2">
    <source>
        <dbReference type="Proteomes" id="UP001304300"/>
    </source>
</evidence>
<proteinExistence type="predicted"/>
<dbReference type="InterPro" id="IPR010921">
    <property type="entry name" value="Trp_repressor/repl_initiator"/>
</dbReference>
<dbReference type="RefSeq" id="WP_317835679.1">
    <property type="nucleotide sequence ID" value="NZ_CP136920.1"/>
</dbReference>
<name>A0AAQ3QXS2_9BACT</name>
<gene>
    <name evidence="1" type="ORF">RZN69_08545</name>
</gene>
<dbReference type="GO" id="GO:0043565">
    <property type="term" value="F:sequence-specific DNA binding"/>
    <property type="evidence" value="ECO:0007669"/>
    <property type="project" value="InterPro"/>
</dbReference>
<keyword evidence="2" id="KW-1185">Reference proteome</keyword>
<accession>A0AAQ3QXS2</accession>
<dbReference type="SUPFAM" id="SSF48295">
    <property type="entry name" value="TrpR-like"/>
    <property type="match status" value="1"/>
</dbReference>
<dbReference type="Proteomes" id="UP001304300">
    <property type="component" value="Chromosome"/>
</dbReference>
<organism evidence="1 2">
    <name type="scientific">Rubellicoccus peritrichatus</name>
    <dbReference type="NCBI Taxonomy" id="3080537"/>
    <lineage>
        <taxon>Bacteria</taxon>
        <taxon>Pseudomonadati</taxon>
        <taxon>Verrucomicrobiota</taxon>
        <taxon>Opitutia</taxon>
        <taxon>Puniceicoccales</taxon>
        <taxon>Cerasicoccaceae</taxon>
        <taxon>Rubellicoccus</taxon>
    </lineage>
</organism>
<protein>
    <submittedName>
        <fullName evidence="1">Uncharacterized protein</fullName>
    </submittedName>
</protein>
<dbReference type="AlphaFoldDB" id="A0AAQ3QXS2"/>
<reference evidence="1 2" key="1">
    <citation type="submission" date="2023-10" db="EMBL/GenBank/DDBJ databases">
        <title>Rubellicoccus peritrichatus gen. nov., sp. nov., isolated from an algae of coral reef tank.</title>
        <authorList>
            <person name="Luo J."/>
        </authorList>
    </citation>
    <scope>NUCLEOTIDE SEQUENCE [LARGE SCALE GENOMIC DNA]</scope>
    <source>
        <strain evidence="1 2">CR14</strain>
    </source>
</reference>
<sequence>MSHYIKISMPCLAWLESLANIREMSSDDLISEFVEKRFKTEGDRAIEATLYMKAGAEVAGVPYKRFMVLSKGPKSDLVRQCAIYLANKEANIPQKVISSVVGYVYYNSVFRPCNLIADLKDQNSKDGELVREHLDAIRTRVHQLKQKEAA</sequence>
<dbReference type="EMBL" id="CP136920">
    <property type="protein sequence ID" value="WOO43140.1"/>
    <property type="molecule type" value="Genomic_DNA"/>
</dbReference>
<evidence type="ECO:0000313" key="1">
    <source>
        <dbReference type="EMBL" id="WOO43140.1"/>
    </source>
</evidence>